<dbReference type="EMBL" id="CP033464">
    <property type="protein sequence ID" value="QDX95237.1"/>
    <property type="molecule type" value="Genomic_DNA"/>
</dbReference>
<dbReference type="GO" id="GO:0004040">
    <property type="term" value="F:amidase activity"/>
    <property type="evidence" value="ECO:0007669"/>
    <property type="project" value="InterPro"/>
</dbReference>
<accession>A0A518VE20</accession>
<dbReference type="Pfam" id="PF01832">
    <property type="entry name" value="Glucosaminidase"/>
    <property type="match status" value="1"/>
</dbReference>
<proteinExistence type="predicted"/>
<dbReference type="Proteomes" id="UP000319432">
    <property type="component" value="Chromosome"/>
</dbReference>
<evidence type="ECO:0000256" key="1">
    <source>
        <dbReference type="ARBA" id="ARBA00022801"/>
    </source>
</evidence>
<organism evidence="3 4">
    <name type="scientific">Brevibacillus laterosporus</name>
    <name type="common">Bacillus laterosporus</name>
    <dbReference type="NCBI Taxonomy" id="1465"/>
    <lineage>
        <taxon>Bacteria</taxon>
        <taxon>Bacillati</taxon>
        <taxon>Bacillota</taxon>
        <taxon>Bacilli</taxon>
        <taxon>Bacillales</taxon>
        <taxon>Paenibacillaceae</taxon>
        <taxon>Brevibacillus</taxon>
    </lineage>
</organism>
<keyword evidence="1" id="KW-0378">Hydrolase</keyword>
<dbReference type="PANTHER" id="PTHR33308:SF9">
    <property type="entry name" value="PEPTIDOGLYCAN HYDROLASE FLGJ"/>
    <property type="match status" value="1"/>
</dbReference>
<sequence length="212" mass="23611">MERSEFISLVSAPAQLAFEKYHIYASIIIAQAILESGFGNSIPKDPATGLLSYNIFGIKGVGPAGSVLVETKEYLQGKWITKKQAFKAYNSFLQSIEDHSQLLLKPRYKTVITANTPYLAAEQLEQSGYATDPQYAEKLQKLITAYSLTQYDQKTSPSEEAVAAWKLEVGKRALEEGIITSPEWLQDLDKPMPAWAVLAVALRVYDKCLENK</sequence>
<evidence type="ECO:0000259" key="2">
    <source>
        <dbReference type="SMART" id="SM00047"/>
    </source>
</evidence>
<dbReference type="Gene3D" id="1.10.530.10">
    <property type="match status" value="1"/>
</dbReference>
<dbReference type="PANTHER" id="PTHR33308">
    <property type="entry name" value="PEPTIDOGLYCAN HYDROLASE FLGJ"/>
    <property type="match status" value="1"/>
</dbReference>
<keyword evidence="4" id="KW-1185">Reference proteome</keyword>
<dbReference type="InterPro" id="IPR002901">
    <property type="entry name" value="MGlyc_endo_b_GlcNAc-like_dom"/>
</dbReference>
<dbReference type="AlphaFoldDB" id="A0A518VE20"/>
<gene>
    <name evidence="3" type="ORF">EEL30_24820</name>
</gene>
<feature type="domain" description="Mannosyl-glycoprotein endo-beta-N-acetylglucosamidase-like" evidence="2">
    <location>
        <begin position="1"/>
        <end position="152"/>
    </location>
</feature>
<dbReference type="InterPro" id="IPR051056">
    <property type="entry name" value="Glycosyl_Hydrolase_73"/>
</dbReference>
<dbReference type="Gene3D" id="4.10.80.30">
    <property type="entry name" value="DNA polymerase, domain 6"/>
    <property type="match status" value="1"/>
</dbReference>
<protein>
    <submittedName>
        <fullName evidence="3">Muramidase</fullName>
    </submittedName>
</protein>
<dbReference type="OrthoDB" id="977752at2"/>
<dbReference type="PRINTS" id="PR01002">
    <property type="entry name" value="FLGFLGJ"/>
</dbReference>
<name>A0A518VE20_BRELA</name>
<evidence type="ECO:0000313" key="3">
    <source>
        <dbReference type="EMBL" id="QDX95237.1"/>
    </source>
</evidence>
<reference evidence="3 4" key="1">
    <citation type="submission" date="2018-11" db="EMBL/GenBank/DDBJ databases">
        <title>Phylogenetic determinants of toxin gene distribution in genomes of Brevibacillus laterosporus.</title>
        <authorList>
            <person name="Glare T.R."/>
            <person name="Durrant A."/>
            <person name="Berry C."/>
            <person name="Palma L."/>
            <person name="Ormskirk M."/>
            <person name="Cox M.O."/>
        </authorList>
    </citation>
    <scope>NUCLEOTIDE SEQUENCE [LARGE SCALE GENOMIC DNA]</scope>
    <source>
        <strain evidence="3 4">1821L</strain>
    </source>
</reference>
<evidence type="ECO:0000313" key="4">
    <source>
        <dbReference type="Proteomes" id="UP000319432"/>
    </source>
</evidence>
<dbReference type="SMART" id="SM00047">
    <property type="entry name" value="LYZ2"/>
    <property type="match status" value="1"/>
</dbReference>